<reference evidence="1 2" key="1">
    <citation type="submission" date="2019-02" db="EMBL/GenBank/DDBJ databases">
        <title>Genome sequence of the sea-ice species Brumimicrobium glaciale.</title>
        <authorList>
            <person name="Bowman J.P."/>
        </authorList>
    </citation>
    <scope>NUCLEOTIDE SEQUENCE [LARGE SCALE GENOMIC DNA]</scope>
    <source>
        <strain evidence="1 2">IC156</strain>
    </source>
</reference>
<sequence length="372" mass="42669">MEINKGNYEAYLLDLWEGNLSEELKVMLNKFLEKYPELDDGDHLNLLSDISITESKLSFDKTSINFDEINSKNYEFFFIAYSEGDLSKDEMNSIEGFLIENPELNNKFLQFNKARLPLETIKYPNKEKLILGKTHIISIPARRWFMGVVAASIVFLIWIKLPIEESPYLYTISQPVDLEIEKYTSDSFKIDSNEPINSVVLRSENKIYKQLFTSNSPIDSIQNSIKIKELDKESLANSESKKQKAESPLKDQNKAQSIDNDLINVSQLKAIEISGVVTSVALVKEIDTNKGSIISENDNQKTPTIVDLTAEYLQRKNILNEERRPNLKGIINNTLTNVNKNEKPIIYIQDMPKTKTTIFQLGSLKIERQSRK</sequence>
<dbReference type="Proteomes" id="UP000293952">
    <property type="component" value="Unassembled WGS sequence"/>
</dbReference>
<keyword evidence="2" id="KW-1185">Reference proteome</keyword>
<accession>A0A4Q4KNT8</accession>
<dbReference type="AlphaFoldDB" id="A0A4Q4KNT8"/>
<protein>
    <submittedName>
        <fullName evidence="1">Uncharacterized protein</fullName>
    </submittedName>
</protein>
<organism evidence="1 2">
    <name type="scientific">Brumimicrobium glaciale</name>
    <dbReference type="NCBI Taxonomy" id="200475"/>
    <lineage>
        <taxon>Bacteria</taxon>
        <taxon>Pseudomonadati</taxon>
        <taxon>Bacteroidota</taxon>
        <taxon>Flavobacteriia</taxon>
        <taxon>Flavobacteriales</taxon>
        <taxon>Crocinitomicaceae</taxon>
        <taxon>Brumimicrobium</taxon>
    </lineage>
</organism>
<comment type="caution">
    <text evidence="1">The sequence shown here is derived from an EMBL/GenBank/DDBJ whole genome shotgun (WGS) entry which is preliminary data.</text>
</comment>
<evidence type="ECO:0000313" key="2">
    <source>
        <dbReference type="Proteomes" id="UP000293952"/>
    </source>
</evidence>
<proteinExistence type="predicted"/>
<dbReference type="EMBL" id="SETE01000002">
    <property type="protein sequence ID" value="RYM34690.1"/>
    <property type="molecule type" value="Genomic_DNA"/>
</dbReference>
<gene>
    <name evidence="1" type="ORF">ERX46_04770</name>
</gene>
<dbReference type="OrthoDB" id="663559at2"/>
<evidence type="ECO:0000313" key="1">
    <source>
        <dbReference type="EMBL" id="RYM34690.1"/>
    </source>
</evidence>
<dbReference type="RefSeq" id="WP_130092699.1">
    <property type="nucleotide sequence ID" value="NZ_SETE01000002.1"/>
</dbReference>
<name>A0A4Q4KNT8_9FLAO</name>